<dbReference type="SUPFAM" id="SSF52518">
    <property type="entry name" value="Thiamin diphosphate-binding fold (THDP-binding)"/>
    <property type="match status" value="2"/>
</dbReference>
<feature type="binding site" evidence="17">
    <location>
        <position position="268"/>
    </location>
    <ligand>
        <name>substrate</name>
    </ligand>
</feature>
<dbReference type="GO" id="GO:0046872">
    <property type="term" value="F:metal ion binding"/>
    <property type="evidence" value="ECO:0007669"/>
    <property type="project" value="UniProtKB-KW"/>
</dbReference>
<evidence type="ECO:0000256" key="5">
    <source>
        <dbReference type="ARBA" id="ARBA00007131"/>
    </source>
</evidence>
<dbReference type="InterPro" id="IPR049557">
    <property type="entry name" value="Transketolase_CS"/>
</dbReference>
<dbReference type="EMBL" id="DSAC01000053">
    <property type="protein sequence ID" value="HHO73903.1"/>
    <property type="molecule type" value="Genomic_DNA"/>
</dbReference>
<evidence type="ECO:0000256" key="19">
    <source>
        <dbReference type="PIRSR" id="PIRSR605478-4"/>
    </source>
</evidence>
<dbReference type="InterPro" id="IPR029061">
    <property type="entry name" value="THDP-binding"/>
</dbReference>
<feature type="binding site" evidence="17">
    <location>
        <position position="471"/>
    </location>
    <ligand>
        <name>substrate</name>
    </ligand>
</feature>
<gene>
    <name evidence="24" type="primary">tkt</name>
    <name evidence="24" type="ORF">ENN04_04610</name>
</gene>
<dbReference type="InterPro" id="IPR005474">
    <property type="entry name" value="Transketolase_N"/>
</dbReference>
<dbReference type="FunFam" id="3.40.50.920:FF:000003">
    <property type="entry name" value="Transketolase"/>
    <property type="match status" value="1"/>
</dbReference>
<evidence type="ECO:0000259" key="23">
    <source>
        <dbReference type="SMART" id="SM00861"/>
    </source>
</evidence>
<feature type="binding site" evidence="17">
    <location>
        <position position="467"/>
    </location>
    <ligand>
        <name>substrate</name>
    </ligand>
</feature>
<feature type="binding site" evidence="17">
    <location>
        <position position="459"/>
    </location>
    <ligand>
        <name>substrate</name>
    </ligand>
</feature>
<feature type="binding site" evidence="18">
    <location>
        <position position="268"/>
    </location>
    <ligand>
        <name>thiamine diphosphate</name>
        <dbReference type="ChEBI" id="CHEBI:58937"/>
    </ligand>
</feature>
<organism evidence="24">
    <name type="scientific">Thermocrinis ruber</name>
    <dbReference type="NCBI Taxonomy" id="75906"/>
    <lineage>
        <taxon>Bacteria</taxon>
        <taxon>Pseudomonadati</taxon>
        <taxon>Aquificota</taxon>
        <taxon>Aquificia</taxon>
        <taxon>Aquificales</taxon>
        <taxon>Aquificaceae</taxon>
        <taxon>Thermocrinis</taxon>
    </lineage>
</organism>
<dbReference type="FunFam" id="3.40.50.970:FF:000076">
    <property type="entry name" value="Transketolase"/>
    <property type="match status" value="1"/>
</dbReference>
<comment type="subunit">
    <text evidence="6 21">Homodimer.</text>
</comment>
<feature type="binding site" evidence="18">
    <location>
        <begin position="122"/>
        <end position="124"/>
    </location>
    <ligand>
        <name>thiamine diphosphate</name>
        <dbReference type="ChEBI" id="CHEBI:58937"/>
    </ligand>
</feature>
<evidence type="ECO:0000256" key="13">
    <source>
        <dbReference type="ARBA" id="ARBA00023052"/>
    </source>
</evidence>
<dbReference type="InterPro" id="IPR009014">
    <property type="entry name" value="Transketo_C/PFOR_II"/>
</dbReference>
<dbReference type="CDD" id="cd02012">
    <property type="entry name" value="TPP_TK"/>
    <property type="match status" value="1"/>
</dbReference>
<evidence type="ECO:0000256" key="11">
    <source>
        <dbReference type="ARBA" id="ARBA00022837"/>
    </source>
</evidence>
<dbReference type="PROSITE" id="PS00801">
    <property type="entry name" value="TRANSKETOLASE_1"/>
    <property type="match status" value="1"/>
</dbReference>
<dbReference type="FunFam" id="3.40.50.970:FF:000004">
    <property type="entry name" value="Transketolase"/>
    <property type="match status" value="1"/>
</dbReference>
<evidence type="ECO:0000256" key="16">
    <source>
        <dbReference type="PIRSR" id="PIRSR605478-1"/>
    </source>
</evidence>
<keyword evidence="22" id="KW-0812">Transmembrane</keyword>
<keyword evidence="13 18" id="KW-0786">Thiamine pyrophosphate</keyword>
<name>A0A7C5SWY9_9AQUI</name>
<dbReference type="EC" id="2.2.1.1" evidence="7 15"/>
<dbReference type="SUPFAM" id="SSF52922">
    <property type="entry name" value="TK C-terminal domain-like"/>
    <property type="match status" value="1"/>
</dbReference>
<evidence type="ECO:0000256" key="22">
    <source>
        <dbReference type="SAM" id="Phobius"/>
    </source>
</evidence>
<feature type="binding site" evidence="19">
    <location>
        <position position="193"/>
    </location>
    <ligand>
        <name>Mg(2+)</name>
        <dbReference type="ChEBI" id="CHEBI:18420"/>
    </ligand>
</feature>
<dbReference type="GO" id="GO:0006098">
    <property type="term" value="P:pentose-phosphate shunt"/>
    <property type="evidence" value="ECO:0007669"/>
    <property type="project" value="TreeGrafter"/>
</dbReference>
<keyword evidence="11 21" id="KW-0106">Calcium</keyword>
<feature type="binding site" evidence="18">
    <location>
        <position position="435"/>
    </location>
    <ligand>
        <name>thiamine diphosphate</name>
        <dbReference type="ChEBI" id="CHEBI:58937"/>
    </ligand>
</feature>
<dbReference type="Pfam" id="PF02779">
    <property type="entry name" value="Transket_pyr"/>
    <property type="match status" value="1"/>
</dbReference>
<evidence type="ECO:0000256" key="20">
    <source>
        <dbReference type="PIRSR" id="PIRSR605478-5"/>
    </source>
</evidence>
<feature type="binding site" evidence="18">
    <location>
        <position position="193"/>
    </location>
    <ligand>
        <name>thiamine diphosphate</name>
        <dbReference type="ChEBI" id="CHEBI:58937"/>
    </ligand>
</feature>
<comment type="catalytic activity">
    <reaction evidence="14 21">
        <text>D-sedoheptulose 7-phosphate + D-glyceraldehyde 3-phosphate = aldehydo-D-ribose 5-phosphate + D-xylulose 5-phosphate</text>
        <dbReference type="Rhea" id="RHEA:10508"/>
        <dbReference type="ChEBI" id="CHEBI:57483"/>
        <dbReference type="ChEBI" id="CHEBI:57737"/>
        <dbReference type="ChEBI" id="CHEBI:58273"/>
        <dbReference type="ChEBI" id="CHEBI:59776"/>
        <dbReference type="EC" id="2.2.1.1"/>
    </reaction>
</comment>
<evidence type="ECO:0000256" key="17">
    <source>
        <dbReference type="PIRSR" id="PIRSR605478-2"/>
    </source>
</evidence>
<dbReference type="InterPro" id="IPR020826">
    <property type="entry name" value="Transketolase_BS"/>
</dbReference>
<feature type="binding site" evidence="17">
    <location>
        <position position="34"/>
    </location>
    <ligand>
        <name>substrate</name>
    </ligand>
</feature>
<keyword evidence="22" id="KW-1133">Transmembrane helix</keyword>
<keyword evidence="12 19" id="KW-0460">Magnesium</keyword>
<evidence type="ECO:0000256" key="18">
    <source>
        <dbReference type="PIRSR" id="PIRSR605478-3"/>
    </source>
</evidence>
<keyword evidence="10 19" id="KW-0479">Metal-binding</keyword>
<dbReference type="Gene3D" id="3.40.50.920">
    <property type="match status" value="1"/>
</dbReference>
<comment type="cofactor">
    <cofactor evidence="2">
        <name>Mn(2+)</name>
        <dbReference type="ChEBI" id="CHEBI:29035"/>
    </cofactor>
</comment>
<sequence length="662" mass="74818">MRNYFKNASERDWLLINTIRFLSLDQVERAKSGHPGMPLGASHIPYIIYDRFLRFNPKNPKWFNRDRLVLSAGHASAMLYSLLFVMGYELSLEDLKGFRQLGSKTPGHPESFLTPGVEATTGPLGQGIGNAVGMALAEKFLADKFNREGFPIIDHYTFALVSDGDLMEGVSCEVAQLAGHWKLNKLIVIWDNNKISIDGPTSLAWSEDVLKRFDASGWFVQEVEDGYDLAELEKAIKRAMEQREKPSFISVRTHLAYGSPKQDNASAHGAPLGKELALQTKKNFEWPEEEFFVPEEVWSYREEKIKKGELLEREWNTLLERYRESHPELAKLLEKSLNKDWEEDYRELLPEFKDAMATRQASGKVLASISKVIPTLFGGSADLSESNNTYLQGEGDFPQGRNLHFGVREHAMGTILNGMAYHGGIIPYGGTFLVFSDYMRPSIRMASLSRLQVIYVFTHDSIGLGEDGPTHQPVEQLSSLRLIPNLWVLRPADPNEVSVAWYIALKRKDGPTAIILTRQKVPVIDRQKYASHWSALKGAYVIADTEGTPDVIVFASGSEVYPSLMAKEILEKEGIKVRVVNVFSFEVFEHQSKEYKDYILAPEIKKRVAVEAGRGLLWHKFVGMDGLLITLEEYGKSAPGDVLMDYFGFSPEKIARRVKEWL</sequence>
<comment type="cofactor">
    <cofactor evidence="3">
        <name>Co(2+)</name>
        <dbReference type="ChEBI" id="CHEBI:48828"/>
    </cofactor>
</comment>
<evidence type="ECO:0000256" key="1">
    <source>
        <dbReference type="ARBA" id="ARBA00001913"/>
    </source>
</evidence>
<evidence type="ECO:0000256" key="12">
    <source>
        <dbReference type="ARBA" id="ARBA00022842"/>
    </source>
</evidence>
<feature type="binding site" evidence="19">
    <location>
        <position position="163"/>
    </location>
    <ligand>
        <name>Mg(2+)</name>
        <dbReference type="ChEBI" id="CHEBI:18420"/>
    </ligand>
</feature>
<dbReference type="InterPro" id="IPR055152">
    <property type="entry name" value="Transketolase-like_C_2"/>
</dbReference>
<dbReference type="PROSITE" id="PS00802">
    <property type="entry name" value="TRANSKETOLASE_2"/>
    <property type="match status" value="1"/>
</dbReference>
<feature type="transmembrane region" description="Helical" evidence="22">
    <location>
        <begin position="68"/>
        <end position="88"/>
    </location>
</feature>
<feature type="active site" description="Proton donor" evidence="16">
    <location>
        <position position="409"/>
    </location>
</feature>
<feature type="site" description="Important for catalytic activity" evidence="20">
    <location>
        <position position="268"/>
    </location>
</feature>
<comment type="cofactor">
    <cofactor evidence="18">
        <name>thiamine diphosphate</name>
        <dbReference type="ChEBI" id="CHEBI:58937"/>
    </cofactor>
    <text evidence="18">Binds 1 thiamine pyrophosphate per subunit. During the reaction, the substrate forms a covalent intermediate with the cofactor.</text>
</comment>
<evidence type="ECO:0000256" key="15">
    <source>
        <dbReference type="NCBIfam" id="TIGR00232"/>
    </source>
</evidence>
<evidence type="ECO:0000256" key="8">
    <source>
        <dbReference type="ARBA" id="ARBA00016662"/>
    </source>
</evidence>
<keyword evidence="9 21" id="KW-0808">Transferase</keyword>
<feature type="domain" description="Transketolase-like pyrimidine-binding" evidence="23">
    <location>
        <begin position="356"/>
        <end position="523"/>
    </location>
</feature>
<dbReference type="Gene3D" id="3.40.50.970">
    <property type="match status" value="2"/>
</dbReference>
<dbReference type="InterPro" id="IPR033247">
    <property type="entry name" value="Transketolase_fam"/>
</dbReference>
<feature type="binding site" evidence="18">
    <location>
        <position position="74"/>
    </location>
    <ligand>
        <name>thiamine diphosphate</name>
        <dbReference type="ChEBI" id="CHEBI:58937"/>
    </ligand>
</feature>
<evidence type="ECO:0000256" key="14">
    <source>
        <dbReference type="ARBA" id="ARBA00049473"/>
    </source>
</evidence>
<evidence type="ECO:0000256" key="2">
    <source>
        <dbReference type="ARBA" id="ARBA00001936"/>
    </source>
</evidence>
<comment type="cofactor">
    <cofactor evidence="1">
        <name>Ca(2+)</name>
        <dbReference type="ChEBI" id="CHEBI:29108"/>
    </cofactor>
</comment>
<dbReference type="PANTHER" id="PTHR43522">
    <property type="entry name" value="TRANSKETOLASE"/>
    <property type="match status" value="1"/>
</dbReference>
<feature type="binding site" evidence="17">
    <location>
        <position position="359"/>
    </location>
    <ligand>
        <name>substrate</name>
    </ligand>
</feature>
<proteinExistence type="inferred from homology"/>
<evidence type="ECO:0000256" key="7">
    <source>
        <dbReference type="ARBA" id="ARBA00013152"/>
    </source>
</evidence>
<dbReference type="GO" id="GO:0005829">
    <property type="term" value="C:cytosol"/>
    <property type="evidence" value="ECO:0007669"/>
    <property type="project" value="TreeGrafter"/>
</dbReference>
<comment type="cofactor">
    <cofactor evidence="19">
        <name>Mg(2+)</name>
        <dbReference type="ChEBI" id="CHEBI:18420"/>
    </cofactor>
    <text evidence="19">Binds 1 Mg(2+) ion per subunit. Can also utilize other divalent metal cations, such as Ca(2+), Mn(2+) and Co(2+).</text>
</comment>
<feature type="site" description="Important for catalytic activity" evidence="20">
    <location>
        <position position="34"/>
    </location>
</feature>
<evidence type="ECO:0000256" key="10">
    <source>
        <dbReference type="ARBA" id="ARBA00022723"/>
    </source>
</evidence>
<dbReference type="SMART" id="SM00861">
    <property type="entry name" value="Transket_pyr"/>
    <property type="match status" value="1"/>
</dbReference>
<comment type="similarity">
    <text evidence="5 21">Belongs to the transketolase family.</text>
</comment>
<comment type="function">
    <text evidence="4 21">Catalyzes the transfer of a two-carbon ketol group from a ketose donor to an aldose acceptor, via a covalent intermediate with the cofactor thiamine pyrophosphate.</text>
</comment>
<dbReference type="Pfam" id="PF00456">
    <property type="entry name" value="Transketolase_N"/>
    <property type="match status" value="1"/>
</dbReference>
<keyword evidence="22" id="KW-0472">Membrane</keyword>
<feature type="binding site" evidence="17">
    <location>
        <position position="386"/>
    </location>
    <ligand>
        <name>substrate</name>
    </ligand>
</feature>
<accession>A0A7C5SWY9</accession>
<evidence type="ECO:0000256" key="9">
    <source>
        <dbReference type="ARBA" id="ARBA00022679"/>
    </source>
</evidence>
<dbReference type="PANTHER" id="PTHR43522:SF2">
    <property type="entry name" value="TRANSKETOLASE 1-RELATED"/>
    <property type="match status" value="1"/>
</dbReference>
<evidence type="ECO:0000256" key="4">
    <source>
        <dbReference type="ARBA" id="ARBA00002931"/>
    </source>
</evidence>
<reference evidence="24" key="1">
    <citation type="journal article" date="2020" name="mSystems">
        <title>Genome- and Community-Level Interaction Insights into Carbon Utilization and Element Cycling Functions of Hydrothermarchaeota in Hydrothermal Sediment.</title>
        <authorList>
            <person name="Zhou Z."/>
            <person name="Liu Y."/>
            <person name="Xu W."/>
            <person name="Pan J."/>
            <person name="Luo Z.H."/>
            <person name="Li M."/>
        </authorList>
    </citation>
    <scope>NUCLEOTIDE SEQUENCE [LARGE SCALE GENOMIC DNA]</scope>
    <source>
        <strain evidence="24">SpSt-114</strain>
    </source>
</reference>
<dbReference type="CDD" id="cd07033">
    <property type="entry name" value="TPP_PYR_DXS_TK_like"/>
    <property type="match status" value="1"/>
</dbReference>
<feature type="binding site" evidence="19">
    <location>
        <position position="195"/>
    </location>
    <ligand>
        <name>Mg(2+)</name>
        <dbReference type="ChEBI" id="CHEBI:18420"/>
    </ligand>
</feature>
<feature type="binding site" evidence="17">
    <location>
        <position position="518"/>
    </location>
    <ligand>
        <name>substrate</name>
    </ligand>
</feature>
<evidence type="ECO:0000313" key="24">
    <source>
        <dbReference type="EMBL" id="HHO73903.1"/>
    </source>
</evidence>
<dbReference type="InterPro" id="IPR005475">
    <property type="entry name" value="Transketolase-like_Pyr-bd"/>
</dbReference>
<evidence type="ECO:0000256" key="3">
    <source>
        <dbReference type="ARBA" id="ARBA00001941"/>
    </source>
</evidence>
<dbReference type="GO" id="GO:0004802">
    <property type="term" value="F:transketolase activity"/>
    <property type="evidence" value="ECO:0007669"/>
    <property type="project" value="UniProtKB-UniRule"/>
</dbReference>
<protein>
    <recommendedName>
        <fullName evidence="8 15">Transketolase</fullName>
        <ecNumber evidence="7 15">2.2.1.1</ecNumber>
    </recommendedName>
</protein>
<feature type="binding site" evidence="18">
    <location>
        <position position="164"/>
    </location>
    <ligand>
        <name>thiamine diphosphate</name>
        <dbReference type="ChEBI" id="CHEBI:58937"/>
    </ligand>
</feature>
<dbReference type="InterPro" id="IPR005478">
    <property type="entry name" value="Transketolase_bac-like"/>
</dbReference>
<comment type="cofactor">
    <cofactor evidence="21">
        <name>Mg(2+)</name>
        <dbReference type="ChEBI" id="CHEBI:18420"/>
    </cofactor>
    <cofactor evidence="21">
        <name>Ca(2+)</name>
        <dbReference type="ChEBI" id="CHEBI:29108"/>
    </cofactor>
    <cofactor evidence="21">
        <name>Mn(2+)</name>
        <dbReference type="ChEBI" id="CHEBI:29035"/>
    </cofactor>
    <cofactor evidence="21">
        <name>Co(2+)</name>
        <dbReference type="ChEBI" id="CHEBI:48828"/>
    </cofactor>
    <text evidence="21">Binds 1 Mg(2+) ion per subunit. Can also utilize other divalent metal cations, such as Ca(2+), Mn(2+) and Co(2+).</text>
</comment>
<comment type="caution">
    <text evidence="24">The sequence shown here is derived from an EMBL/GenBank/DDBJ whole genome shotgun (WGS) entry which is preliminary data.</text>
</comment>
<dbReference type="NCBIfam" id="TIGR00232">
    <property type="entry name" value="tktlase_bact"/>
    <property type="match status" value="1"/>
</dbReference>
<dbReference type="AlphaFoldDB" id="A0A7C5SWY9"/>
<dbReference type="Pfam" id="PF22613">
    <property type="entry name" value="Transketolase_C_1"/>
    <property type="match status" value="1"/>
</dbReference>
<evidence type="ECO:0000256" key="6">
    <source>
        <dbReference type="ARBA" id="ARBA00011738"/>
    </source>
</evidence>
<evidence type="ECO:0000256" key="21">
    <source>
        <dbReference type="RuleBase" id="RU004996"/>
    </source>
</evidence>